<evidence type="ECO:0000313" key="2">
    <source>
        <dbReference type="EMBL" id="PAU96992.1"/>
    </source>
</evidence>
<name>A0A2A2GJQ4_9RHOB</name>
<sequence>MIVHPTYALLARATPKPLRGVAHRILHHRLGPGFALDLQAFRDRRVLIVGPARTVEDDLAELGCAGFDTVVRMNNGLDTPIAAVPGHPYRCDVLFHCLTAETRPVAPENLRRAGVRLIVHRLPTRGDFLRTVAFAGDLPPATDLRIAPLDHHRALCRRLGGFAPTTGLVCASLLLASPAQAVGIVGFTFFTTRYVPDYDARDRTDAETRQRVRARGHHSPEREARLLMQLVDEARARGMEVMLGPGILAAAARVGEALPGCDGDPAALPLGGTDRRAGTGNGRRP</sequence>
<dbReference type="RefSeq" id="WP_095640366.1">
    <property type="nucleotide sequence ID" value="NZ_NSJZ01000008.1"/>
</dbReference>
<dbReference type="EMBL" id="NSJZ01000008">
    <property type="protein sequence ID" value="PAU96992.1"/>
    <property type="molecule type" value="Genomic_DNA"/>
</dbReference>
<dbReference type="AlphaFoldDB" id="A0A2A2GJQ4"/>
<organism evidence="2 3">
    <name type="scientific">Paracoccus salipaludis</name>
    <dbReference type="NCBI Taxonomy" id="2032623"/>
    <lineage>
        <taxon>Bacteria</taxon>
        <taxon>Pseudomonadati</taxon>
        <taxon>Pseudomonadota</taxon>
        <taxon>Alphaproteobacteria</taxon>
        <taxon>Rhodobacterales</taxon>
        <taxon>Paracoccaceae</taxon>
        <taxon>Paracoccus</taxon>
    </lineage>
</organism>
<feature type="region of interest" description="Disordered" evidence="1">
    <location>
        <begin position="264"/>
        <end position="285"/>
    </location>
</feature>
<gene>
    <name evidence="2" type="ORF">CK240_10860</name>
</gene>
<dbReference type="Proteomes" id="UP000218023">
    <property type="component" value="Unassembled WGS sequence"/>
</dbReference>
<dbReference type="OrthoDB" id="7769014at2"/>
<proteinExistence type="predicted"/>
<protein>
    <submittedName>
        <fullName evidence="2">Uncharacterized protein</fullName>
    </submittedName>
</protein>
<keyword evidence="3" id="KW-1185">Reference proteome</keyword>
<evidence type="ECO:0000313" key="3">
    <source>
        <dbReference type="Proteomes" id="UP000218023"/>
    </source>
</evidence>
<comment type="caution">
    <text evidence="2">The sequence shown here is derived from an EMBL/GenBank/DDBJ whole genome shotgun (WGS) entry which is preliminary data.</text>
</comment>
<reference evidence="2 3" key="1">
    <citation type="submission" date="2017-09" db="EMBL/GenBank/DDBJ databases">
        <title>Paracoccus alkalisoli sp. nov., isolated from saline alkaline soil.</title>
        <authorList>
            <person name="Dong X."/>
            <person name="Zhang G."/>
        </authorList>
    </citation>
    <scope>NUCLEOTIDE SEQUENCE [LARGE SCALE GENOMIC DNA]</scope>
    <source>
        <strain evidence="2 3">WN007</strain>
    </source>
</reference>
<evidence type="ECO:0000256" key="1">
    <source>
        <dbReference type="SAM" id="MobiDB-lite"/>
    </source>
</evidence>
<accession>A0A2A2GJQ4</accession>